<gene>
    <name evidence="2" type="ORF">AC579_10530</name>
</gene>
<dbReference type="Proteomes" id="UP000073492">
    <property type="component" value="Unassembled WGS sequence"/>
</dbReference>
<proteinExistence type="predicted"/>
<feature type="region of interest" description="Disordered" evidence="1">
    <location>
        <begin position="379"/>
        <end position="432"/>
    </location>
</feature>
<sequence>MESDDIEMEDANQEQEISGPEANEIPPRDFKHVQEATMESQKQREKISNEPDHLVESHGPSHLTKTLGFKVGSVSRTNAVECGTSHLDPCEHEHSGLAEHSHIPEGGETRKPAVTLPESLSAFNAKLRDSAIKCKCPLGTLRRRKEMVFTGVRDGMLTWMHLPCKPYLAELPEDLMARIRERIKLVTSNSDGLSINVQMQNILLRVLGSNATDGQKRKVANIVSAYRCDPPCKGSKDKKDYFCCKKCWAWQHKNCMLYGDNGDHGGPVCNHCYIHFISIQKELKAWQQVRLCSAAKSAFKFIRNPANLEDEGRFTVAEKFLKRLLTKASFTRKDTQTYHADDRSQNRGFVEKFVLARRRIHYLVQNRRELKRQAATLSRLYPGTNPGARKAARQRIKRENTPEETSSTAAPSNAVTSTTAPSASTTADAMEVDTAVNVDSTTAMEVDEDTIVVRPRTPAVTSKATRSSAAKSATGARPPSKAASTSLPGPSKAKAKSSGKVENEKAPPPSDSEIDALPSPLKRKWEFSQKQVSKAPRKSVRQAERPKTCQEPEMAPEWEDEDDEEDRPSSSRQARARTSSSYEVPMPRQAPRRRTNKTFRDEEDNEEHQQDEEEEYEIACTCVGVMPKLSETFRCGVCGNRSHLKCSRDSLGVPSCAFCKPRKIPKQSRRGQSSGSRSSRMPPPHKPKREPSATPAPKIENTPAASRPPAQFLSEEMKEEVHQICSTYLWKTWVDIPIHEEAEDEAKQKYHAADPPPAEWVAAVETGLVDLLQAAGEDMTRTYLNPVMEQYPRKREAIVKVLREIAVAVCHQGAWKGKGKGKKKLGVFAEVVGFAEKGEVWKGDK</sequence>
<feature type="compositionally biased region" description="Low complexity" evidence="1">
    <location>
        <begin position="570"/>
        <end position="581"/>
    </location>
</feature>
<feature type="compositionally biased region" description="Low complexity" evidence="1">
    <location>
        <begin position="459"/>
        <end position="477"/>
    </location>
</feature>
<organism evidence="2 3">
    <name type="scientific">Pseudocercospora musae</name>
    <dbReference type="NCBI Taxonomy" id="113226"/>
    <lineage>
        <taxon>Eukaryota</taxon>
        <taxon>Fungi</taxon>
        <taxon>Dikarya</taxon>
        <taxon>Ascomycota</taxon>
        <taxon>Pezizomycotina</taxon>
        <taxon>Dothideomycetes</taxon>
        <taxon>Dothideomycetidae</taxon>
        <taxon>Mycosphaerellales</taxon>
        <taxon>Mycosphaerellaceae</taxon>
        <taxon>Pseudocercospora</taxon>
    </lineage>
</organism>
<dbReference type="EMBL" id="LFZO01000095">
    <property type="protein sequence ID" value="KXT14056.1"/>
    <property type="molecule type" value="Genomic_DNA"/>
</dbReference>
<name>A0A139IHL3_9PEZI</name>
<dbReference type="AlphaFoldDB" id="A0A139IHL3"/>
<feature type="region of interest" description="Disordered" evidence="1">
    <location>
        <begin position="1"/>
        <end position="62"/>
    </location>
</feature>
<feature type="compositionally biased region" description="Basic and acidic residues" evidence="1">
    <location>
        <begin position="41"/>
        <end position="56"/>
    </location>
</feature>
<feature type="region of interest" description="Disordered" evidence="1">
    <location>
        <begin position="663"/>
        <end position="709"/>
    </location>
</feature>
<comment type="caution">
    <text evidence="2">The sequence shown here is derived from an EMBL/GenBank/DDBJ whole genome shotgun (WGS) entry which is preliminary data.</text>
</comment>
<evidence type="ECO:0000256" key="1">
    <source>
        <dbReference type="SAM" id="MobiDB-lite"/>
    </source>
</evidence>
<accession>A0A139IHL3</accession>
<dbReference type="OrthoDB" id="3650937at2759"/>
<feature type="region of interest" description="Disordered" evidence="1">
    <location>
        <begin position="447"/>
        <end position="615"/>
    </location>
</feature>
<feature type="compositionally biased region" description="Acidic residues" evidence="1">
    <location>
        <begin position="601"/>
        <end position="615"/>
    </location>
</feature>
<protein>
    <submittedName>
        <fullName evidence="2">Uncharacterized protein</fullName>
    </submittedName>
</protein>
<feature type="compositionally biased region" description="Basic and acidic residues" evidence="1">
    <location>
        <begin position="541"/>
        <end position="550"/>
    </location>
</feature>
<feature type="compositionally biased region" description="Low complexity" evidence="1">
    <location>
        <begin position="486"/>
        <end position="498"/>
    </location>
</feature>
<keyword evidence="3" id="KW-1185">Reference proteome</keyword>
<feature type="compositionally biased region" description="Acidic residues" evidence="1">
    <location>
        <begin position="554"/>
        <end position="566"/>
    </location>
</feature>
<evidence type="ECO:0000313" key="3">
    <source>
        <dbReference type="Proteomes" id="UP000073492"/>
    </source>
</evidence>
<feature type="compositionally biased region" description="Low complexity" evidence="1">
    <location>
        <begin position="405"/>
        <end position="429"/>
    </location>
</feature>
<evidence type="ECO:0000313" key="2">
    <source>
        <dbReference type="EMBL" id="KXT14056.1"/>
    </source>
</evidence>
<reference evidence="2 3" key="1">
    <citation type="submission" date="2015-07" db="EMBL/GenBank/DDBJ databases">
        <title>Comparative genomics of the Sigatoka disease complex on banana suggests a link between parallel evolutionary changes in Pseudocercospora fijiensis and Pseudocercospora eumusae and increased virulence on the banana host.</title>
        <authorList>
            <person name="Chang T.-C."/>
            <person name="Salvucci A."/>
            <person name="Crous P.W."/>
            <person name="Stergiopoulos I."/>
        </authorList>
    </citation>
    <scope>NUCLEOTIDE SEQUENCE [LARGE SCALE GENOMIC DNA]</scope>
    <source>
        <strain evidence="2 3">CBS 116634</strain>
    </source>
</reference>
<feature type="compositionally biased region" description="Acidic residues" evidence="1">
    <location>
        <begin position="1"/>
        <end position="13"/>
    </location>
</feature>
<dbReference type="STRING" id="113226.A0A139IHL3"/>
<feature type="compositionally biased region" description="Low complexity" evidence="1">
    <location>
        <begin position="670"/>
        <end position="680"/>
    </location>
</feature>